<dbReference type="eggNOG" id="COG1525">
    <property type="taxonomic scope" value="Bacteria"/>
</dbReference>
<feature type="signal peptide" evidence="1">
    <location>
        <begin position="1"/>
        <end position="31"/>
    </location>
</feature>
<dbReference type="InterPro" id="IPR016071">
    <property type="entry name" value="Staphylococal_nuclease_OB-fold"/>
</dbReference>
<organism evidence="3 4">
    <name type="scientific">Pararhodospirillum photometricum DSM 122</name>
    <dbReference type="NCBI Taxonomy" id="1150469"/>
    <lineage>
        <taxon>Bacteria</taxon>
        <taxon>Pseudomonadati</taxon>
        <taxon>Pseudomonadota</taxon>
        <taxon>Alphaproteobacteria</taxon>
        <taxon>Rhodospirillales</taxon>
        <taxon>Rhodospirillaceae</taxon>
        <taxon>Pararhodospirillum</taxon>
    </lineage>
</organism>
<dbReference type="SMART" id="SM00318">
    <property type="entry name" value="SNc"/>
    <property type="match status" value="1"/>
</dbReference>
<dbReference type="EMBL" id="HE663493">
    <property type="protein sequence ID" value="CCG09083.1"/>
    <property type="molecule type" value="Genomic_DNA"/>
</dbReference>
<protein>
    <submittedName>
        <fullName evidence="3">Nuclease</fullName>
    </submittedName>
</protein>
<dbReference type="STRING" id="1150469.RSPPHO_02457"/>
<keyword evidence="4" id="KW-1185">Reference proteome</keyword>
<feature type="chain" id="PRO_5003606488" evidence="1">
    <location>
        <begin position="32"/>
        <end position="178"/>
    </location>
</feature>
<dbReference type="HOGENOM" id="CLU_046484_6_1_5"/>
<dbReference type="InterPro" id="IPR035437">
    <property type="entry name" value="SNase_OB-fold_sf"/>
</dbReference>
<sequence length="178" mass="19275">MGDPHMMYGLFVRRALLGGLMAWAIAGVATAAEEIKGPACVSDAGHLSINGKRSYGTCQGGTPVTLSNLEAPPLAQSCTTPTGQDWPCGRWAAYFLLEMVKNRTVTCRVRGEDAQGNKVALCLVERLEINQSLVNQGWALAAGTEGRYYDAQDQAKTQKAGLWQGTFLRPSEWLARNK</sequence>
<name>H6SM68_PARPM</name>
<gene>
    <name evidence="3" type="ORF">RSPPHO_02457</name>
</gene>
<reference evidence="3 4" key="1">
    <citation type="submission" date="2012-02" db="EMBL/GenBank/DDBJ databases">
        <title>Shotgun genome sequence of Phaeospirillum photometricum DSM 122.</title>
        <authorList>
            <person name="Duquesne K."/>
            <person name="Sturgis J."/>
        </authorList>
    </citation>
    <scope>NUCLEOTIDE SEQUENCE [LARGE SCALE GENOMIC DNA]</scope>
    <source>
        <strain evidence="4">DSM122</strain>
    </source>
</reference>
<feature type="domain" description="TNase-like" evidence="2">
    <location>
        <begin position="52"/>
        <end position="165"/>
    </location>
</feature>
<evidence type="ECO:0000313" key="3">
    <source>
        <dbReference type="EMBL" id="CCG09083.1"/>
    </source>
</evidence>
<dbReference type="Proteomes" id="UP000033220">
    <property type="component" value="Chromosome DSM 122"/>
</dbReference>
<dbReference type="Pfam" id="PF00565">
    <property type="entry name" value="SNase"/>
    <property type="match status" value="1"/>
</dbReference>
<evidence type="ECO:0000313" key="4">
    <source>
        <dbReference type="Proteomes" id="UP000033220"/>
    </source>
</evidence>
<proteinExistence type="predicted"/>
<dbReference type="KEGG" id="rpm:RSPPHO_02457"/>
<dbReference type="SUPFAM" id="SSF50199">
    <property type="entry name" value="Staphylococcal nuclease"/>
    <property type="match status" value="1"/>
</dbReference>
<keyword evidence="1" id="KW-0732">Signal</keyword>
<accession>H6SM68</accession>
<evidence type="ECO:0000259" key="2">
    <source>
        <dbReference type="SMART" id="SM00318"/>
    </source>
</evidence>
<dbReference type="Gene3D" id="2.40.50.90">
    <property type="match status" value="1"/>
</dbReference>
<evidence type="ECO:0000256" key="1">
    <source>
        <dbReference type="SAM" id="SignalP"/>
    </source>
</evidence>
<dbReference type="AlphaFoldDB" id="H6SM68"/>